<feature type="transmembrane region" description="Helical" evidence="6">
    <location>
        <begin position="337"/>
        <end position="360"/>
    </location>
</feature>
<evidence type="ECO:0000256" key="6">
    <source>
        <dbReference type="SAM" id="Phobius"/>
    </source>
</evidence>
<dbReference type="Pfam" id="PF07690">
    <property type="entry name" value="MFS_1"/>
    <property type="match status" value="1"/>
</dbReference>
<evidence type="ECO:0000313" key="8">
    <source>
        <dbReference type="EMBL" id="OIJ16819.1"/>
    </source>
</evidence>
<name>A0A1S2LWC3_9BACI</name>
<dbReference type="GO" id="GO:0022857">
    <property type="term" value="F:transmembrane transporter activity"/>
    <property type="evidence" value="ECO:0007669"/>
    <property type="project" value="InterPro"/>
</dbReference>
<feature type="transmembrane region" description="Helical" evidence="6">
    <location>
        <begin position="102"/>
        <end position="120"/>
    </location>
</feature>
<feature type="transmembrane region" description="Helical" evidence="6">
    <location>
        <begin position="161"/>
        <end position="183"/>
    </location>
</feature>
<evidence type="ECO:0000256" key="3">
    <source>
        <dbReference type="ARBA" id="ARBA00022692"/>
    </source>
</evidence>
<comment type="subcellular location">
    <subcellularLocation>
        <location evidence="1">Cell membrane</location>
        <topology evidence="1">Multi-pass membrane protein</topology>
    </subcellularLocation>
</comment>
<dbReference type="EMBL" id="MLQR01000003">
    <property type="protein sequence ID" value="OIJ16819.1"/>
    <property type="molecule type" value="Genomic_DNA"/>
</dbReference>
<keyword evidence="2" id="KW-0813">Transport</keyword>
<dbReference type="SUPFAM" id="SSF103473">
    <property type="entry name" value="MFS general substrate transporter"/>
    <property type="match status" value="1"/>
</dbReference>
<evidence type="ECO:0000256" key="2">
    <source>
        <dbReference type="ARBA" id="ARBA00022448"/>
    </source>
</evidence>
<dbReference type="Proteomes" id="UP000179524">
    <property type="component" value="Unassembled WGS sequence"/>
</dbReference>
<evidence type="ECO:0000313" key="9">
    <source>
        <dbReference type="Proteomes" id="UP000179524"/>
    </source>
</evidence>
<dbReference type="InterPro" id="IPR011701">
    <property type="entry name" value="MFS"/>
</dbReference>
<protein>
    <submittedName>
        <fullName evidence="8">MFS transporter</fullName>
    </submittedName>
</protein>
<accession>A0A1S2LWC3</accession>
<dbReference type="PANTHER" id="PTHR23521:SF3">
    <property type="entry name" value="MFS TRANSPORTER"/>
    <property type="match status" value="1"/>
</dbReference>
<evidence type="ECO:0000256" key="5">
    <source>
        <dbReference type="ARBA" id="ARBA00023136"/>
    </source>
</evidence>
<feature type="transmembrane region" description="Helical" evidence="6">
    <location>
        <begin position="248"/>
        <end position="272"/>
    </location>
</feature>
<dbReference type="InterPro" id="IPR036259">
    <property type="entry name" value="MFS_trans_sf"/>
</dbReference>
<feature type="transmembrane region" description="Helical" evidence="6">
    <location>
        <begin position="47"/>
        <end position="68"/>
    </location>
</feature>
<dbReference type="PROSITE" id="PS50850">
    <property type="entry name" value="MFS"/>
    <property type="match status" value="1"/>
</dbReference>
<feature type="transmembrane region" description="Helical" evidence="6">
    <location>
        <begin position="304"/>
        <end position="325"/>
    </location>
</feature>
<dbReference type="PANTHER" id="PTHR23521">
    <property type="entry name" value="TRANSPORTER MFS SUPERFAMILY"/>
    <property type="match status" value="1"/>
</dbReference>
<feature type="transmembrane region" description="Helical" evidence="6">
    <location>
        <begin position="366"/>
        <end position="388"/>
    </location>
</feature>
<sequence>MYVHYRWIALWWISLAQLFALSLWFSASVIIHDLRLAWGLSTFSEAFITSSVPIGFIVGALFSSYFGLADRFNAKKIFAFSALLGAIINALILLSTTAWVGIVLRFITGVTLAGVYPIAVKILTQWFPKNRGLAIGILIAALTIGSALPHFIVVFFSGFHWHFIIISSSSLAMLASIIMCWIVRDAPNTMNKTAFSFTLLKKVIQNRPVMLVNYGYFGHMWELYAMWTWLPAFMTASFMTFSPEIKPWFSALASFICIGIAGAIGCILGGYVADRICRARLTIISMGISGLCAVLIGFTFGRAIWLTMVVAVIWGVFVIADSAQFSAAVSDFAEIEYVGTALTFQMCIGFMITIITIQLFPLLQSYIGWELVFLFLAVGPLFGILSMLKFRLYEFNKPT</sequence>
<organism evidence="8 9">
    <name type="scientific">Anaerobacillus alkalilacustris</name>
    <dbReference type="NCBI Taxonomy" id="393763"/>
    <lineage>
        <taxon>Bacteria</taxon>
        <taxon>Bacillati</taxon>
        <taxon>Bacillota</taxon>
        <taxon>Bacilli</taxon>
        <taxon>Bacillales</taxon>
        <taxon>Bacillaceae</taxon>
        <taxon>Anaerobacillus</taxon>
    </lineage>
</organism>
<keyword evidence="4 6" id="KW-1133">Transmembrane helix</keyword>
<evidence type="ECO:0000259" key="7">
    <source>
        <dbReference type="PROSITE" id="PS50850"/>
    </source>
</evidence>
<feature type="domain" description="Major facilitator superfamily (MFS) profile" evidence="7">
    <location>
        <begin position="1"/>
        <end position="397"/>
    </location>
</feature>
<comment type="caution">
    <text evidence="8">The sequence shown here is derived from an EMBL/GenBank/DDBJ whole genome shotgun (WGS) entry which is preliminary data.</text>
</comment>
<reference evidence="8 9" key="1">
    <citation type="submission" date="2016-10" db="EMBL/GenBank/DDBJ databases">
        <title>Draft genome sequences of four alkaliphilic bacteria belonging to the Anaerobacillus genus.</title>
        <authorList>
            <person name="Bassil N.M."/>
            <person name="Lloyd J.R."/>
        </authorList>
    </citation>
    <scope>NUCLEOTIDE SEQUENCE [LARGE SCALE GENOMIC DNA]</scope>
    <source>
        <strain evidence="8 9">DSM 18345</strain>
    </source>
</reference>
<feature type="transmembrane region" description="Helical" evidence="6">
    <location>
        <begin position="132"/>
        <end position="155"/>
    </location>
</feature>
<feature type="transmembrane region" description="Helical" evidence="6">
    <location>
        <begin position="77"/>
        <end position="96"/>
    </location>
</feature>
<feature type="transmembrane region" description="Helical" evidence="6">
    <location>
        <begin position="279"/>
        <end position="298"/>
    </location>
</feature>
<evidence type="ECO:0000256" key="4">
    <source>
        <dbReference type="ARBA" id="ARBA00022989"/>
    </source>
</evidence>
<keyword evidence="3 6" id="KW-0812">Transmembrane</keyword>
<feature type="transmembrane region" description="Helical" evidence="6">
    <location>
        <begin position="7"/>
        <end position="27"/>
    </location>
</feature>
<dbReference type="InterPro" id="IPR020846">
    <property type="entry name" value="MFS_dom"/>
</dbReference>
<keyword evidence="9" id="KW-1185">Reference proteome</keyword>
<dbReference type="GO" id="GO:0005886">
    <property type="term" value="C:plasma membrane"/>
    <property type="evidence" value="ECO:0007669"/>
    <property type="project" value="UniProtKB-SubCell"/>
</dbReference>
<dbReference type="Gene3D" id="1.20.1250.20">
    <property type="entry name" value="MFS general substrate transporter like domains"/>
    <property type="match status" value="2"/>
</dbReference>
<keyword evidence="5 6" id="KW-0472">Membrane</keyword>
<gene>
    <name evidence="8" type="ORF">BKP37_04615</name>
</gene>
<evidence type="ECO:0000256" key="1">
    <source>
        <dbReference type="ARBA" id="ARBA00004651"/>
    </source>
</evidence>
<proteinExistence type="predicted"/>
<dbReference type="OrthoDB" id="9781976at2"/>
<dbReference type="AlphaFoldDB" id="A0A1S2LWC3"/>